<dbReference type="Gene3D" id="3.90.1300.10">
    <property type="entry name" value="Amidase signature (AS) domain"/>
    <property type="match status" value="1"/>
</dbReference>
<dbReference type="Pfam" id="PF01425">
    <property type="entry name" value="Amidase"/>
    <property type="match status" value="1"/>
</dbReference>
<dbReference type="Gene3D" id="3.40.1190.20">
    <property type="match status" value="1"/>
</dbReference>
<protein>
    <recommendedName>
        <fullName evidence="2">Amidase domain-containing protein</fullName>
    </recommendedName>
</protein>
<evidence type="ECO:0000313" key="3">
    <source>
        <dbReference type="EMBL" id="RSL54261.1"/>
    </source>
</evidence>
<feature type="domain" description="Amidase" evidence="2">
    <location>
        <begin position="500"/>
        <end position="917"/>
    </location>
</feature>
<dbReference type="GO" id="GO:0003824">
    <property type="term" value="F:catalytic activity"/>
    <property type="evidence" value="ECO:0007669"/>
    <property type="project" value="InterPro"/>
</dbReference>
<dbReference type="PROSITE" id="PS00571">
    <property type="entry name" value="AMIDASES"/>
    <property type="match status" value="1"/>
</dbReference>
<dbReference type="STRING" id="1325734.A0A428PMI4"/>
<dbReference type="AlphaFoldDB" id="A0A428PMI4"/>
<evidence type="ECO:0000256" key="1">
    <source>
        <dbReference type="ARBA" id="ARBA00009199"/>
    </source>
</evidence>
<dbReference type="InterPro" id="IPR000120">
    <property type="entry name" value="Amidase"/>
</dbReference>
<evidence type="ECO:0000259" key="2">
    <source>
        <dbReference type="Pfam" id="PF01425"/>
    </source>
</evidence>
<dbReference type="InterPro" id="IPR029056">
    <property type="entry name" value="Ribokinase-like"/>
</dbReference>
<organism evidence="3 4">
    <name type="scientific">Fusarium duplospermum</name>
    <dbReference type="NCBI Taxonomy" id="1325734"/>
    <lineage>
        <taxon>Eukaryota</taxon>
        <taxon>Fungi</taxon>
        <taxon>Dikarya</taxon>
        <taxon>Ascomycota</taxon>
        <taxon>Pezizomycotina</taxon>
        <taxon>Sordariomycetes</taxon>
        <taxon>Hypocreomycetidae</taxon>
        <taxon>Hypocreales</taxon>
        <taxon>Nectriaceae</taxon>
        <taxon>Fusarium</taxon>
        <taxon>Fusarium solani species complex</taxon>
    </lineage>
</organism>
<proteinExistence type="inferred from homology"/>
<dbReference type="InterPro" id="IPR036928">
    <property type="entry name" value="AS_sf"/>
</dbReference>
<evidence type="ECO:0000313" key="4">
    <source>
        <dbReference type="Proteomes" id="UP000288168"/>
    </source>
</evidence>
<dbReference type="SUPFAM" id="SSF75304">
    <property type="entry name" value="Amidase signature (AS) enzymes"/>
    <property type="match status" value="1"/>
</dbReference>
<comment type="caution">
    <text evidence="3">The sequence shown here is derived from an EMBL/GenBank/DDBJ whole genome shotgun (WGS) entry which is preliminary data.</text>
</comment>
<gene>
    <name evidence="3" type="ORF">CEP54_009980</name>
</gene>
<comment type="similarity">
    <text evidence="1">Belongs to the amidase family.</text>
</comment>
<dbReference type="OrthoDB" id="421993at2759"/>
<dbReference type="InterPro" id="IPR020556">
    <property type="entry name" value="Amidase_CS"/>
</dbReference>
<dbReference type="Proteomes" id="UP000288168">
    <property type="component" value="Unassembled WGS sequence"/>
</dbReference>
<dbReference type="SUPFAM" id="SSF53613">
    <property type="entry name" value="Ribokinase-like"/>
    <property type="match status" value="1"/>
</dbReference>
<dbReference type="PANTHER" id="PTHR11895">
    <property type="entry name" value="TRANSAMIDASE"/>
    <property type="match status" value="1"/>
</dbReference>
<dbReference type="InterPro" id="IPR023631">
    <property type="entry name" value="Amidase_dom"/>
</dbReference>
<reference evidence="3 4" key="1">
    <citation type="submission" date="2017-06" db="EMBL/GenBank/DDBJ databases">
        <title>Comparative genomic analysis of Ambrosia Fusariam Clade fungi.</title>
        <authorList>
            <person name="Stajich J.E."/>
            <person name="Carrillo J."/>
            <person name="Kijimoto T."/>
            <person name="Eskalen A."/>
            <person name="O'Donnell K."/>
            <person name="Kasson M."/>
        </authorList>
    </citation>
    <scope>NUCLEOTIDE SEQUENCE [LARGE SCALE GENOMIC DNA]</scope>
    <source>
        <strain evidence="3 4">NRRL62584</strain>
    </source>
</reference>
<accession>A0A428PMI4</accession>
<keyword evidence="4" id="KW-1185">Reference proteome</keyword>
<dbReference type="PANTHER" id="PTHR11895:SF67">
    <property type="entry name" value="AMIDASE DOMAIN-CONTAINING PROTEIN"/>
    <property type="match status" value="1"/>
</dbReference>
<name>A0A428PMI4_9HYPO</name>
<dbReference type="EMBL" id="NKCI01000113">
    <property type="protein sequence ID" value="RSL54261.1"/>
    <property type="molecule type" value="Genomic_DNA"/>
</dbReference>
<sequence length="961" mass="103745">MSAFQRSRQAGAPARQGEAPIFVSFGPVVLDQVKFSDGSTKADVPGGAGLYATIGARLVVPPSAASRVGCVVVAGRDFPPGILSQIQSLNVNLVVHQEPVEPSTRGQLVYHDAALREKTFQFLTDALFPHPSLLANTALLHSSAYHFLETPDSLSGMIQSLWFTRASAGVQRVAQLVWAPKPSHCRSDQLGSHLQACRLVDVFSPNHLELISLIQGATGSTFERNTIEQCVKFLLDSGVGPSGKGYVVVRCGEHGCFIKSARTGGKWFPPYHTDQRMVVDATGGASSFLGGFTIGMQMTFGNPTEGVIRGTVAASFVIEQFGLPTRSVVNNAERWNGVDPQARLQTEARRFFNYPEPKKGPNVQYAVERRPNPVLTGPFLVVAAFLMEWIRFIREAAWHNAGFSDLRKLLPDLMNIEPRYDPTIIPLPISQSEVEAGGERVSLLGHNALTQGQNPLKLYSVADYRAMYLSGELTPTDVVRAILPLIRRDGSQPGKHSIAWRELQVDRILKAAEESTLRYKNGQPIGPLDGVPSSIKDDYDYDGYATSLGSINDYAEEAADGTSSTSWAVRKLEESGAIIIGKLHMHEYGLDTTGNNPHHGTPPNPFNPGYYTGGSSSGPAYAVSSGIIPLALGSDGGGSIRIPASYCSVFGLKPTHNRITCWPGPNHSPTCAVQGPLAIDMESLVAAYEAIAEPHPSTQYPPLNLQPSPPVTKVLGIYDAWFSRANSSVQKLVRGLVDSLVARYGYTVIPIEIPFAAEGQMAHALTVLTDASTLLVDTRDITPANKILLSLGRTTPSTDYLLAQKLRNLIMEHLAYLWKKYPGMMIITPTTSCAGWPVKSGQTELSYGLNDGSRTLESMEYVWLANFCGLPAINVPAGYVVPEGSKGAGEIATKDAEGMVPVGLMATGEWCSEDALLRFGFDAEAAGQDRRCKPPIWEDIISRAQTEAKTNEAVGNGVNGD</sequence>